<dbReference type="Proteomes" id="UP000823872">
    <property type="component" value="Chromosome C2"/>
</dbReference>
<organism evidence="2 3">
    <name type="scientific">Felis catus</name>
    <name type="common">Cat</name>
    <name type="synonym">Felis silvestris catus</name>
    <dbReference type="NCBI Taxonomy" id="9685"/>
    <lineage>
        <taxon>Eukaryota</taxon>
        <taxon>Metazoa</taxon>
        <taxon>Chordata</taxon>
        <taxon>Craniata</taxon>
        <taxon>Vertebrata</taxon>
        <taxon>Euteleostomi</taxon>
        <taxon>Mammalia</taxon>
        <taxon>Eutheria</taxon>
        <taxon>Laurasiatheria</taxon>
        <taxon>Carnivora</taxon>
        <taxon>Feliformia</taxon>
        <taxon>Felidae</taxon>
        <taxon>Felinae</taxon>
        <taxon>Felis</taxon>
    </lineage>
</organism>
<evidence type="ECO:0000313" key="2">
    <source>
        <dbReference type="Ensembl" id="ENSFCTP00005024540.1"/>
    </source>
</evidence>
<evidence type="ECO:0000313" key="3">
    <source>
        <dbReference type="Proteomes" id="UP000823872"/>
    </source>
</evidence>
<name>A0ABI7XQV4_FELCA</name>
<protein>
    <submittedName>
        <fullName evidence="2">Uncharacterized protein</fullName>
    </submittedName>
</protein>
<reference evidence="2 3" key="1">
    <citation type="submission" date="2021-02" db="EMBL/GenBank/DDBJ databases">
        <title>Safari Cat Assemblies.</title>
        <authorList>
            <person name="Bredemeyer K.R."/>
            <person name="Murphy W.J."/>
        </authorList>
    </citation>
    <scope>NUCLEOTIDE SEQUENCE [LARGE SCALE GENOMIC DNA]</scope>
</reference>
<keyword evidence="3" id="KW-1185">Reference proteome</keyword>
<evidence type="ECO:0000256" key="1">
    <source>
        <dbReference type="SAM" id="MobiDB-lite"/>
    </source>
</evidence>
<reference evidence="2" key="2">
    <citation type="submission" date="2025-08" db="UniProtKB">
        <authorList>
            <consortium name="Ensembl"/>
        </authorList>
    </citation>
    <scope>IDENTIFICATION</scope>
    <source>
        <strain evidence="2">breed Abyssinian</strain>
    </source>
</reference>
<feature type="compositionally biased region" description="Basic and acidic residues" evidence="1">
    <location>
        <begin position="54"/>
        <end position="68"/>
    </location>
</feature>
<sequence>IGLPTITHPGKLSEAFKYFLPGVGSMPLASRTRLACSCTVSLTSASSAEGSHSPTDRTQEDLKGRNPRDCLFQPIYSTTSWPCPMSEPRP</sequence>
<dbReference type="Ensembl" id="ENSFCTT00005035671.1">
    <property type="protein sequence ID" value="ENSFCTP00005024540.1"/>
    <property type="gene ID" value="ENSFCTG00005012589.1"/>
</dbReference>
<feature type="region of interest" description="Disordered" evidence="1">
    <location>
        <begin position="43"/>
        <end position="68"/>
    </location>
</feature>
<accession>A0ABI7XQV4</accession>
<reference evidence="2" key="3">
    <citation type="submission" date="2025-09" db="UniProtKB">
        <authorList>
            <consortium name="Ensembl"/>
        </authorList>
    </citation>
    <scope>IDENTIFICATION</scope>
    <source>
        <strain evidence="2">breed Abyssinian</strain>
    </source>
</reference>
<feature type="compositionally biased region" description="Polar residues" evidence="1">
    <location>
        <begin position="43"/>
        <end position="53"/>
    </location>
</feature>
<proteinExistence type="predicted"/>